<evidence type="ECO:0000313" key="3">
    <source>
        <dbReference type="Proteomes" id="UP000246464"/>
    </source>
</evidence>
<gene>
    <name evidence="2" type="ORF">SMAX5B_018633</name>
</gene>
<feature type="compositionally biased region" description="Basic and acidic residues" evidence="1">
    <location>
        <begin position="1"/>
        <end position="10"/>
    </location>
</feature>
<evidence type="ECO:0000313" key="2">
    <source>
        <dbReference type="EMBL" id="AWP12862.1"/>
    </source>
</evidence>
<dbReference type="Proteomes" id="UP000246464">
    <property type="component" value="Chromosome 14"/>
</dbReference>
<feature type="compositionally biased region" description="Basic and acidic residues" evidence="1">
    <location>
        <begin position="28"/>
        <end position="44"/>
    </location>
</feature>
<keyword evidence="3" id="KW-1185">Reference proteome</keyword>
<accession>A0A2U9CDB2</accession>
<protein>
    <submittedName>
        <fullName evidence="2">Uncharacterized protein</fullName>
    </submittedName>
</protein>
<proteinExistence type="predicted"/>
<sequence length="78" mass="8843">MDGTGRRADCLHTLPTPLSPLLFLSRGSGEEREPRGGGHEHKGETFFGLRGATLATREDRSRRSRRAYSRRNKRSQFT</sequence>
<feature type="region of interest" description="Disordered" evidence="1">
    <location>
        <begin position="1"/>
        <end position="78"/>
    </location>
</feature>
<evidence type="ECO:0000256" key="1">
    <source>
        <dbReference type="SAM" id="MobiDB-lite"/>
    </source>
</evidence>
<reference evidence="2 3" key="1">
    <citation type="submission" date="2017-12" db="EMBL/GenBank/DDBJ databases">
        <title>Integrating genomic resources of turbot (Scophthalmus maximus) in depth evaluation of genetic and physical mapping variation across individuals.</title>
        <authorList>
            <person name="Martinez P."/>
        </authorList>
    </citation>
    <scope>NUCLEOTIDE SEQUENCE [LARGE SCALE GENOMIC DNA]</scope>
</reference>
<dbReference type="EMBL" id="CP026256">
    <property type="protein sequence ID" value="AWP12862.1"/>
    <property type="molecule type" value="Genomic_DNA"/>
</dbReference>
<feature type="compositionally biased region" description="Basic residues" evidence="1">
    <location>
        <begin position="62"/>
        <end position="78"/>
    </location>
</feature>
<name>A0A2U9CDB2_SCOMX</name>
<feature type="compositionally biased region" description="Low complexity" evidence="1">
    <location>
        <begin position="11"/>
        <end position="27"/>
    </location>
</feature>
<dbReference type="AlphaFoldDB" id="A0A2U9CDB2"/>
<organism evidence="2 3">
    <name type="scientific">Scophthalmus maximus</name>
    <name type="common">Turbot</name>
    <name type="synonym">Psetta maxima</name>
    <dbReference type="NCBI Taxonomy" id="52904"/>
    <lineage>
        <taxon>Eukaryota</taxon>
        <taxon>Metazoa</taxon>
        <taxon>Chordata</taxon>
        <taxon>Craniata</taxon>
        <taxon>Vertebrata</taxon>
        <taxon>Euteleostomi</taxon>
        <taxon>Actinopterygii</taxon>
        <taxon>Neopterygii</taxon>
        <taxon>Teleostei</taxon>
        <taxon>Neoteleostei</taxon>
        <taxon>Acanthomorphata</taxon>
        <taxon>Carangaria</taxon>
        <taxon>Pleuronectiformes</taxon>
        <taxon>Pleuronectoidei</taxon>
        <taxon>Scophthalmidae</taxon>
        <taxon>Scophthalmus</taxon>
    </lineage>
</organism>